<gene>
    <name evidence="2" type="ORF">NCI01_20970</name>
</gene>
<dbReference type="SUPFAM" id="SSF52540">
    <property type="entry name" value="P-loop containing nucleoside triphosphate hydrolases"/>
    <property type="match status" value="1"/>
</dbReference>
<dbReference type="PANTHER" id="PTHR42957:SF1">
    <property type="entry name" value="HELICASE MJ1565-RELATED"/>
    <property type="match status" value="1"/>
</dbReference>
<dbReference type="Pfam" id="PF01935">
    <property type="entry name" value="DUF87"/>
    <property type="match status" value="1"/>
</dbReference>
<evidence type="ECO:0000313" key="3">
    <source>
        <dbReference type="Proteomes" id="UP001204524"/>
    </source>
</evidence>
<dbReference type="InterPro" id="IPR002789">
    <property type="entry name" value="HerA_central"/>
</dbReference>
<dbReference type="RefSeq" id="WP_254183437.1">
    <property type="nucleotide sequence ID" value="NZ_JANARS010000013.1"/>
</dbReference>
<reference evidence="2 3" key="1">
    <citation type="submission" date="2022-06" db="EMBL/GenBank/DDBJ databases">
        <authorList>
            <person name="So Y."/>
        </authorList>
    </citation>
    <scope>NUCLEOTIDE SEQUENCE [LARGE SCALE GENOMIC DNA]</scope>
    <source>
        <strain evidence="2 3">STR3</strain>
    </source>
</reference>
<comment type="caution">
    <text evidence="2">The sequence shown here is derived from an EMBL/GenBank/DDBJ whole genome shotgun (WGS) entry which is preliminary data.</text>
</comment>
<name>A0ABT1L543_9ACTN</name>
<dbReference type="InterPro" id="IPR027417">
    <property type="entry name" value="P-loop_NTPase"/>
</dbReference>
<proteinExistence type="predicted"/>
<accession>A0ABT1L543</accession>
<keyword evidence="2" id="KW-0547">Nucleotide-binding</keyword>
<dbReference type="Proteomes" id="UP001204524">
    <property type="component" value="Unassembled WGS sequence"/>
</dbReference>
<dbReference type="EMBL" id="JANARS010000013">
    <property type="protein sequence ID" value="MCP3424281.1"/>
    <property type="molecule type" value="Genomic_DNA"/>
</dbReference>
<organism evidence="2 3">
    <name type="scientific">Nocardioides pinisoli</name>
    <dbReference type="NCBI Taxonomy" id="2950279"/>
    <lineage>
        <taxon>Bacteria</taxon>
        <taxon>Bacillati</taxon>
        <taxon>Actinomycetota</taxon>
        <taxon>Actinomycetes</taxon>
        <taxon>Propionibacteriales</taxon>
        <taxon>Nocardioidaceae</taxon>
        <taxon>Nocardioides</taxon>
    </lineage>
</organism>
<sequence length="510" mass="55166">MSEGPADPAGRPEPPPASVAERVEDYRRLRDELERAVLPLATSLDGRRFTFQASLHDLALRVGGYVVLEAEGRASFGQVLAMRPETLSTGDLDLGTSASGVRVRAASGEGVVLDRTDASFHDARVRPATPGEVDAWFARARPVRSVLPIGELLLAEGVAAGLDAGGFNRHTFMCGQSGSGKTYSLGLVLERLLVHTRLRIVILDPNSDYVHLGHVRDGTDPDVAARYAPAAAGVSVWEDDDAAEHPLRLQFADVDAAARAAVLGIDPVTDREEHAALSALLAAGDRDRPLITGLDALLASDDPEVRRLGLRAANLGVLDWSIWSGGRSRSLVDELREPTSRCLVVDLGSLDSIDEQRLVAETVLSTLWRHRARREPCLVVIDEAHNVCPSTPRDKVTALATDYAARIAAEGRKFGIYLLTSTQRPQKVHEEVLSQCDNLLLMRMNSEGDLEHLRETFSFVPSGLIERATTFGLGEALVAGTFFPHPTYVRFGSRTSREGGADIPTTWATS</sequence>
<protein>
    <submittedName>
        <fullName evidence="2">ATP-binding protein</fullName>
    </submittedName>
</protein>
<feature type="domain" description="Helicase HerA central" evidence="1">
    <location>
        <begin position="148"/>
        <end position="273"/>
    </location>
</feature>
<dbReference type="Gene3D" id="3.40.50.300">
    <property type="entry name" value="P-loop containing nucleotide triphosphate hydrolases"/>
    <property type="match status" value="2"/>
</dbReference>
<dbReference type="InterPro" id="IPR008571">
    <property type="entry name" value="HerA-like"/>
</dbReference>
<keyword evidence="3" id="KW-1185">Reference proteome</keyword>
<dbReference type="GO" id="GO:0005524">
    <property type="term" value="F:ATP binding"/>
    <property type="evidence" value="ECO:0007669"/>
    <property type="project" value="UniProtKB-KW"/>
</dbReference>
<keyword evidence="2" id="KW-0067">ATP-binding</keyword>
<evidence type="ECO:0000259" key="1">
    <source>
        <dbReference type="Pfam" id="PF01935"/>
    </source>
</evidence>
<evidence type="ECO:0000313" key="2">
    <source>
        <dbReference type="EMBL" id="MCP3424281.1"/>
    </source>
</evidence>
<dbReference type="PANTHER" id="PTHR42957">
    <property type="entry name" value="HELICASE MJ1565-RELATED"/>
    <property type="match status" value="1"/>
</dbReference>